<dbReference type="InterPro" id="IPR039742">
    <property type="entry name" value="Shq1"/>
</dbReference>
<reference evidence="5" key="1">
    <citation type="submission" date="2021-01" db="EMBL/GenBank/DDBJ databases">
        <authorList>
            <person name="Corre E."/>
            <person name="Pelletier E."/>
            <person name="Niang G."/>
            <person name="Scheremetjew M."/>
            <person name="Finn R."/>
            <person name="Kale V."/>
            <person name="Holt S."/>
            <person name="Cochrane G."/>
            <person name="Meng A."/>
            <person name="Brown T."/>
            <person name="Cohen L."/>
        </authorList>
    </citation>
    <scope>NUCLEOTIDE SEQUENCE</scope>
    <source>
        <strain evidence="5">SAG 36.94</strain>
    </source>
</reference>
<dbReference type="InterPro" id="IPR008978">
    <property type="entry name" value="HSP20-like_chaperone"/>
</dbReference>
<proteinExistence type="inferred from homology"/>
<dbReference type="GO" id="GO:0000493">
    <property type="term" value="P:box H/ACA snoRNP assembly"/>
    <property type="evidence" value="ECO:0007669"/>
    <property type="project" value="InterPro"/>
</dbReference>
<evidence type="ECO:0000256" key="1">
    <source>
        <dbReference type="ARBA" id="ARBA00005607"/>
    </source>
</evidence>
<dbReference type="PANTHER" id="PTHR12967:SF0">
    <property type="entry name" value="PROTEIN SHQ1 HOMOLOG"/>
    <property type="match status" value="1"/>
</dbReference>
<sequence>MITPLFRCDQTAEAVEISVKLPYIRAKDVEFQIDDGCEVMIYVKPYFLRLRLPGEIDPDEADGPTDASYDLESGWLRLKLRKARVGQEFPGLELLSRLLVSSSQKDKRLGQSRRIQVLGSTSEGTEAEEEEEVHTGDNENDVINGLARLGLQDSHKRYGFAERYSRVFEGRQEDLSEILENPDPDEIPRGERSAMRELRELARFSEDHYCADFAETEEVVKPLLEFQDEVSSGSFDDDELRMLVTLPGYSFFPDVDNVALNDLANILFAYCYDRRTTLGESTVESSWTITMISPTLAWLESFSRLETSLVAAFRRSLVYPLYRHFSLSQKVLEDCRQLFRAGPGTVLRALLHMKSMFESSESRFVLSTIFLIDYCIWIQGLSDSLFKSFTNEMEEFKIEKSEMPWDLVELERQVLEAGGRSPAH</sequence>
<dbReference type="InterPro" id="IPR007009">
    <property type="entry name" value="Shq1_C"/>
</dbReference>
<dbReference type="EMBL" id="HBGH01008244">
    <property type="protein sequence ID" value="CAD9232430.1"/>
    <property type="molecule type" value="Transcribed_RNA"/>
</dbReference>
<dbReference type="EMBL" id="HBGH01008243">
    <property type="protein sequence ID" value="CAD9232429.1"/>
    <property type="molecule type" value="Transcribed_RNA"/>
</dbReference>
<evidence type="ECO:0000313" key="4">
    <source>
        <dbReference type="EMBL" id="CAD9232429.1"/>
    </source>
</evidence>
<comment type="similarity">
    <text evidence="1">Belongs to the SHQ1 family.</text>
</comment>
<dbReference type="Pfam" id="PF21413">
    <property type="entry name" value="SHQ1-like_CS"/>
    <property type="match status" value="1"/>
</dbReference>
<evidence type="ECO:0000256" key="2">
    <source>
        <dbReference type="SAM" id="MobiDB-lite"/>
    </source>
</evidence>
<dbReference type="CDD" id="cd00298">
    <property type="entry name" value="ACD_sHsps_p23-like"/>
    <property type="match status" value="1"/>
</dbReference>
<dbReference type="Gene3D" id="2.60.40.790">
    <property type="match status" value="1"/>
</dbReference>
<organism evidence="5">
    <name type="scientific">Compsopogon caeruleus</name>
    <dbReference type="NCBI Taxonomy" id="31354"/>
    <lineage>
        <taxon>Eukaryota</taxon>
        <taxon>Rhodophyta</taxon>
        <taxon>Compsopogonophyceae</taxon>
        <taxon>Compsopogonales</taxon>
        <taxon>Compsopogonaceae</taxon>
        <taxon>Compsopogon</taxon>
    </lineage>
</organism>
<dbReference type="AlphaFoldDB" id="A0A6T6C5W4"/>
<evidence type="ECO:0000259" key="3">
    <source>
        <dbReference type="PROSITE" id="PS51203"/>
    </source>
</evidence>
<dbReference type="GO" id="GO:0005654">
    <property type="term" value="C:nucleoplasm"/>
    <property type="evidence" value="ECO:0007669"/>
    <property type="project" value="TreeGrafter"/>
</dbReference>
<protein>
    <recommendedName>
        <fullName evidence="3">CS domain-containing protein</fullName>
    </recommendedName>
</protein>
<feature type="domain" description="CS" evidence="3">
    <location>
        <begin position="1"/>
        <end position="93"/>
    </location>
</feature>
<dbReference type="Pfam" id="PF04925">
    <property type="entry name" value="SHQ1"/>
    <property type="match status" value="1"/>
</dbReference>
<evidence type="ECO:0000313" key="5">
    <source>
        <dbReference type="EMBL" id="CAD9232430.1"/>
    </source>
</evidence>
<gene>
    <name evidence="4" type="ORF">CCAE0312_LOCUS4511</name>
    <name evidence="5" type="ORF">CCAE0312_LOCUS4512</name>
</gene>
<dbReference type="GO" id="GO:0005737">
    <property type="term" value="C:cytoplasm"/>
    <property type="evidence" value="ECO:0007669"/>
    <property type="project" value="TreeGrafter"/>
</dbReference>
<feature type="region of interest" description="Disordered" evidence="2">
    <location>
        <begin position="111"/>
        <end position="140"/>
    </location>
</feature>
<dbReference type="InterPro" id="IPR007052">
    <property type="entry name" value="CS_dom"/>
</dbReference>
<dbReference type="PANTHER" id="PTHR12967">
    <property type="entry name" value="PROTEIN SHQ1 HOMOLOG"/>
    <property type="match status" value="1"/>
</dbReference>
<dbReference type="InterPro" id="IPR048696">
    <property type="entry name" value="SHQ1-like_CS"/>
</dbReference>
<name>A0A6T6C5W4_9RHOD</name>
<dbReference type="GO" id="GO:0051082">
    <property type="term" value="F:unfolded protein binding"/>
    <property type="evidence" value="ECO:0007669"/>
    <property type="project" value="TreeGrafter"/>
</dbReference>
<dbReference type="SUPFAM" id="SSF49764">
    <property type="entry name" value="HSP20-like chaperones"/>
    <property type="match status" value="1"/>
</dbReference>
<accession>A0A6T6C5W4</accession>
<dbReference type="PROSITE" id="PS51203">
    <property type="entry name" value="CS"/>
    <property type="match status" value="1"/>
</dbReference>